<sequence>MEVVTGEVDPNKSLCCVQPKGLWELTGEVVKCQDELS</sequence>
<proteinExistence type="predicted"/>
<reference evidence="1" key="2">
    <citation type="journal article" date="2015" name="Data Brief">
        <title>Shoot transcriptome of the giant reed, Arundo donax.</title>
        <authorList>
            <person name="Barrero R.A."/>
            <person name="Guerrero F.D."/>
            <person name="Moolhuijzen P."/>
            <person name="Goolsby J.A."/>
            <person name="Tidwell J."/>
            <person name="Bellgard S.E."/>
            <person name="Bellgard M.I."/>
        </authorList>
    </citation>
    <scope>NUCLEOTIDE SEQUENCE</scope>
    <source>
        <tissue evidence="1">Shoot tissue taken approximately 20 cm above the soil surface</tissue>
    </source>
</reference>
<organism evidence="1">
    <name type="scientific">Arundo donax</name>
    <name type="common">Giant reed</name>
    <name type="synonym">Donax arundinaceus</name>
    <dbReference type="NCBI Taxonomy" id="35708"/>
    <lineage>
        <taxon>Eukaryota</taxon>
        <taxon>Viridiplantae</taxon>
        <taxon>Streptophyta</taxon>
        <taxon>Embryophyta</taxon>
        <taxon>Tracheophyta</taxon>
        <taxon>Spermatophyta</taxon>
        <taxon>Magnoliopsida</taxon>
        <taxon>Liliopsida</taxon>
        <taxon>Poales</taxon>
        <taxon>Poaceae</taxon>
        <taxon>PACMAD clade</taxon>
        <taxon>Arundinoideae</taxon>
        <taxon>Arundineae</taxon>
        <taxon>Arundo</taxon>
    </lineage>
</organism>
<protein>
    <submittedName>
        <fullName evidence="1">Uncharacterized protein</fullName>
    </submittedName>
</protein>
<evidence type="ECO:0000313" key="1">
    <source>
        <dbReference type="EMBL" id="JAD45737.1"/>
    </source>
</evidence>
<dbReference type="AlphaFoldDB" id="A0A0A9AF77"/>
<dbReference type="EMBL" id="GBRH01252158">
    <property type="protein sequence ID" value="JAD45737.1"/>
    <property type="molecule type" value="Transcribed_RNA"/>
</dbReference>
<name>A0A0A9AF77_ARUDO</name>
<accession>A0A0A9AF77</accession>
<reference evidence="1" key="1">
    <citation type="submission" date="2014-09" db="EMBL/GenBank/DDBJ databases">
        <authorList>
            <person name="Magalhaes I.L.F."/>
            <person name="Oliveira U."/>
            <person name="Santos F.R."/>
            <person name="Vidigal T.H.D.A."/>
            <person name="Brescovit A.D."/>
            <person name="Santos A.J."/>
        </authorList>
    </citation>
    <scope>NUCLEOTIDE SEQUENCE</scope>
    <source>
        <tissue evidence="1">Shoot tissue taken approximately 20 cm above the soil surface</tissue>
    </source>
</reference>